<comment type="pathway">
    <text evidence="3">tRNA modification; 5-methoxycarbonylmethyl-2-thiouridine-tRNA biosynthesis.</text>
</comment>
<comment type="caution">
    <text evidence="10">The sequence shown here is derived from an EMBL/GenBank/DDBJ whole genome shotgun (WGS) entry which is preliminary data.</text>
</comment>
<evidence type="ECO:0000256" key="6">
    <source>
        <dbReference type="ARBA" id="ARBA00022490"/>
    </source>
</evidence>
<evidence type="ECO:0000256" key="8">
    <source>
        <dbReference type="ARBA" id="ARBA00023242"/>
    </source>
</evidence>
<feature type="compositionally biased region" description="Low complexity" evidence="9">
    <location>
        <begin position="96"/>
        <end position="109"/>
    </location>
</feature>
<dbReference type="GO" id="GO:0033588">
    <property type="term" value="C:elongator holoenzyme complex"/>
    <property type="evidence" value="ECO:0007669"/>
    <property type="project" value="InterPro"/>
</dbReference>
<dbReference type="EMBL" id="JANBUL010000026">
    <property type="protein sequence ID" value="KAJ2784472.1"/>
    <property type="molecule type" value="Genomic_DNA"/>
</dbReference>
<feature type="region of interest" description="Disordered" evidence="9">
    <location>
        <begin position="92"/>
        <end position="125"/>
    </location>
</feature>
<evidence type="ECO:0000313" key="10">
    <source>
        <dbReference type="EMBL" id="KAJ2784472.1"/>
    </source>
</evidence>
<organism evidence="10 11">
    <name type="scientific">Coemansia javaensis</name>
    <dbReference type="NCBI Taxonomy" id="2761396"/>
    <lineage>
        <taxon>Eukaryota</taxon>
        <taxon>Fungi</taxon>
        <taxon>Fungi incertae sedis</taxon>
        <taxon>Zoopagomycota</taxon>
        <taxon>Kickxellomycotina</taxon>
        <taxon>Kickxellomycetes</taxon>
        <taxon>Kickxellales</taxon>
        <taxon>Kickxellaceae</taxon>
        <taxon>Coemansia</taxon>
    </lineage>
</organism>
<gene>
    <name evidence="10" type="primary">ELP4</name>
    <name evidence="10" type="ORF">H4R18_001094</name>
</gene>
<dbReference type="GO" id="GO:0005737">
    <property type="term" value="C:cytoplasm"/>
    <property type="evidence" value="ECO:0007669"/>
    <property type="project" value="UniProtKB-SubCell"/>
</dbReference>
<feature type="region of interest" description="Disordered" evidence="9">
    <location>
        <begin position="388"/>
        <end position="408"/>
    </location>
</feature>
<dbReference type="SUPFAM" id="SSF52540">
    <property type="entry name" value="P-loop containing nucleoside triphosphate hydrolases"/>
    <property type="match status" value="1"/>
</dbReference>
<proteinExistence type="inferred from homology"/>
<evidence type="ECO:0000256" key="9">
    <source>
        <dbReference type="SAM" id="MobiDB-lite"/>
    </source>
</evidence>
<evidence type="ECO:0000256" key="7">
    <source>
        <dbReference type="ARBA" id="ARBA00022694"/>
    </source>
</evidence>
<dbReference type="OrthoDB" id="289162at2759"/>
<dbReference type="InterPro" id="IPR008728">
    <property type="entry name" value="Elongator_complex_protein_4"/>
</dbReference>
<keyword evidence="7" id="KW-0819">tRNA processing</keyword>
<accession>A0A9W8HLN1</accession>
<keyword evidence="6" id="KW-0963">Cytoplasm</keyword>
<evidence type="ECO:0000256" key="3">
    <source>
        <dbReference type="ARBA" id="ARBA00005043"/>
    </source>
</evidence>
<comment type="subcellular location">
    <subcellularLocation>
        <location evidence="2">Cytoplasm</location>
    </subcellularLocation>
    <subcellularLocation>
        <location evidence="1">Nucleus</location>
    </subcellularLocation>
</comment>
<dbReference type="AlphaFoldDB" id="A0A9W8HLN1"/>
<evidence type="ECO:0000256" key="5">
    <source>
        <dbReference type="ARBA" id="ARBA00020265"/>
    </source>
</evidence>
<dbReference type="Gene3D" id="3.40.50.300">
    <property type="entry name" value="P-loop containing nucleotide triphosphate hydrolases"/>
    <property type="match status" value="1"/>
</dbReference>
<dbReference type="GO" id="GO:0008023">
    <property type="term" value="C:transcription elongation factor complex"/>
    <property type="evidence" value="ECO:0007669"/>
    <property type="project" value="TreeGrafter"/>
</dbReference>
<evidence type="ECO:0000256" key="1">
    <source>
        <dbReference type="ARBA" id="ARBA00004123"/>
    </source>
</evidence>
<evidence type="ECO:0000256" key="2">
    <source>
        <dbReference type="ARBA" id="ARBA00004496"/>
    </source>
</evidence>
<dbReference type="Pfam" id="PF05625">
    <property type="entry name" value="PAXNEB"/>
    <property type="match status" value="1"/>
</dbReference>
<dbReference type="CDD" id="cd19494">
    <property type="entry name" value="Elp4"/>
    <property type="match status" value="1"/>
</dbReference>
<keyword evidence="8" id="KW-0539">Nucleus</keyword>
<feature type="region of interest" description="Disordered" evidence="9">
    <location>
        <begin position="1"/>
        <end position="22"/>
    </location>
</feature>
<comment type="similarity">
    <text evidence="4">Belongs to the ELP4 family.</text>
</comment>
<evidence type="ECO:0000313" key="11">
    <source>
        <dbReference type="Proteomes" id="UP001140217"/>
    </source>
</evidence>
<dbReference type="GO" id="GO:0002098">
    <property type="term" value="P:tRNA wobble uridine modification"/>
    <property type="evidence" value="ECO:0007669"/>
    <property type="project" value="InterPro"/>
</dbReference>
<reference evidence="10" key="1">
    <citation type="submission" date="2022-07" db="EMBL/GenBank/DDBJ databases">
        <title>Phylogenomic reconstructions and comparative analyses of Kickxellomycotina fungi.</title>
        <authorList>
            <person name="Reynolds N.K."/>
            <person name="Stajich J.E."/>
            <person name="Barry K."/>
            <person name="Grigoriev I.V."/>
            <person name="Crous P."/>
            <person name="Smith M.E."/>
        </authorList>
    </citation>
    <scope>NUCLEOTIDE SEQUENCE</scope>
    <source>
        <strain evidence="10">NBRC 105414</strain>
    </source>
</reference>
<dbReference type="PANTHER" id="PTHR12896:SF1">
    <property type="entry name" value="ELONGATOR COMPLEX PROTEIN 4"/>
    <property type="match status" value="1"/>
</dbReference>
<keyword evidence="11" id="KW-1185">Reference proteome</keyword>
<protein>
    <recommendedName>
        <fullName evidence="5">Elongator complex protein 4</fullName>
    </recommendedName>
</protein>
<dbReference type="PANTHER" id="PTHR12896">
    <property type="entry name" value="PAX6 NEIGHBOR PROTEIN PAXNEB"/>
    <property type="match status" value="1"/>
</dbReference>
<name>A0A9W8HLN1_9FUNG</name>
<sequence>MSSFRRHAPAAQPKPPPATRINPHSAQLLVSTGVPALDDVLGGGLPVGGILLVEEDRQTGYSAVLMSCFASQAVAAGHRLCVVDADRDVDPKTQFPGWSGSASSVGAAEAPPPPPPPAAKGGDEDPMKIAWRYQSLPRVDEADGSGDAQRGAAAPGVPFCERFDLSLRISAAAVEAAQIDVLDADCIRRMAGGEQYGGDMYQCVLDRVSGLIDGGFSSLQAAPPGADRNVLRISIQSLGSGFWRGSDSLSILRFLHRLRGILRYSYAVCMVSFPAHLYEDAGARLPIVRRVEHLCDAVIELESFEGARTTPSAIVARQARNAAAAAAAAVQDYHGFVHIHKLPRLNSLTPSTGRLSLLHTGGGSANNLAFRLRRKRFSIETYHLPIEGGVGERRTPADPASSGGGCGSLSARADPLAF</sequence>
<evidence type="ECO:0000256" key="4">
    <source>
        <dbReference type="ARBA" id="ARBA00007573"/>
    </source>
</evidence>
<dbReference type="Proteomes" id="UP001140217">
    <property type="component" value="Unassembled WGS sequence"/>
</dbReference>
<dbReference type="InterPro" id="IPR027417">
    <property type="entry name" value="P-loop_NTPase"/>
</dbReference>